<organism evidence="1 2">
    <name type="scientific">Pseudomonas amygdali pv. lachrymans str. M301315</name>
    <dbReference type="NCBI Taxonomy" id="629260"/>
    <lineage>
        <taxon>Bacteria</taxon>
        <taxon>Pseudomonadati</taxon>
        <taxon>Pseudomonadota</taxon>
        <taxon>Gammaproteobacteria</taxon>
        <taxon>Pseudomonadales</taxon>
        <taxon>Pseudomonadaceae</taxon>
        <taxon>Pseudomonas</taxon>
        <taxon>Pseudomonas amygdali</taxon>
    </lineage>
</organism>
<proteinExistence type="predicted"/>
<sequence>MFPNHEIESFYRSYKDGYFLKDEFLDVASLCEEWLLGFDDKEPVKQALSILALQPSDYKNDDRLHVAMSMALCIPSEKTGTLIPRYSTYIENESFALGSIIAELNKCLPPHGKVDVLRAISALPGREYYQAARLAYMVSMTEIRNAALVEDNLEVFKNTLTGEAPKRDMNLAMEALASFPENQSSEIHQALIHDDQGGKDLFFQRVKRLRQKYLGEYTEEWGWLRPAPGSAAILQPYESPALPIATFNEIPPAHLDPQFSIRLGDDKQRLVDSFFYVQSAYLEEHDKDVQGFLEAAKAFMAAGVSGAYIIDHAVVGKAEGSPPATLMEALEAFGRMNPINQAIFAPVYTDYLSQFTDREIIAQCESDGALAAVYGLTRKKAFLLESRGSAIDRCLSSDLGL</sequence>
<reference evidence="1 2" key="1">
    <citation type="journal article" date="2011" name="PLoS Pathog.">
        <title>Dynamic evolution of pathogenicity revealed by sequencing and comparative genomics of 19 Pseudomonas syringae isolates.</title>
        <authorList>
            <person name="Baltrus D.A."/>
            <person name="Nishimura M.T."/>
            <person name="Romanchuk A."/>
            <person name="Chang J.H."/>
            <person name="Mukhtar M.S."/>
            <person name="Cherkis K."/>
            <person name="Roach J."/>
            <person name="Grant S.R."/>
            <person name="Jones C.D."/>
            <person name="Dangl J.L."/>
        </authorList>
    </citation>
    <scope>NUCLEOTIDE SEQUENCE [LARGE SCALE GENOMIC DNA]</scope>
    <source>
        <strain evidence="1 2">M301315</strain>
    </source>
</reference>
<accession>A0AAD0PVS1</accession>
<dbReference type="GeneID" id="39473992"/>
<evidence type="ECO:0000313" key="2">
    <source>
        <dbReference type="Proteomes" id="UP000006426"/>
    </source>
</evidence>
<evidence type="ECO:0000313" key="1">
    <source>
        <dbReference type="EMBL" id="AXH59563.1"/>
    </source>
</evidence>
<protein>
    <submittedName>
        <fullName evidence="1">Uncharacterized protein</fullName>
    </submittedName>
</protein>
<geneLocation type="plasmid" evidence="2">
    <name>pmppla107</name>
</geneLocation>
<dbReference type="EMBL" id="CP031226">
    <property type="protein sequence ID" value="AXH59563.1"/>
    <property type="molecule type" value="Genomic_DNA"/>
</dbReference>
<dbReference type="RefSeq" id="WP_005742224.1">
    <property type="nucleotide sequence ID" value="NZ_CP031226.1"/>
</dbReference>
<dbReference type="AlphaFoldDB" id="A0AAD0PVS1"/>
<dbReference type="Proteomes" id="UP000006426">
    <property type="component" value="Plasmid pmppla107"/>
</dbReference>
<keyword evidence="1" id="KW-0614">Plasmid</keyword>
<gene>
    <name evidence="1" type="ORF">PLA107_030525</name>
</gene>
<name>A0AAD0PVS1_PSEAV</name>